<keyword evidence="1" id="KW-0813">Transport</keyword>
<dbReference type="PROSITE" id="PS50893">
    <property type="entry name" value="ABC_TRANSPORTER_2"/>
    <property type="match status" value="1"/>
</dbReference>
<organism evidence="5 6">
    <name type="scientific">Micromonospora cathayae</name>
    <dbReference type="NCBI Taxonomy" id="3028804"/>
    <lineage>
        <taxon>Bacteria</taxon>
        <taxon>Bacillati</taxon>
        <taxon>Actinomycetota</taxon>
        <taxon>Actinomycetes</taxon>
        <taxon>Micromonosporales</taxon>
        <taxon>Micromonosporaceae</taxon>
        <taxon>Micromonospora</taxon>
    </lineage>
</organism>
<dbReference type="CDD" id="cd03219">
    <property type="entry name" value="ABC_Mj1267_LivG_branched"/>
    <property type="match status" value="1"/>
</dbReference>
<evidence type="ECO:0000256" key="2">
    <source>
        <dbReference type="ARBA" id="ARBA00022741"/>
    </source>
</evidence>
<protein>
    <submittedName>
        <fullName evidence="5">ABC transporter ATP-binding protein</fullName>
    </submittedName>
</protein>
<dbReference type="Pfam" id="PF00005">
    <property type="entry name" value="ABC_tran"/>
    <property type="match status" value="1"/>
</dbReference>
<dbReference type="SUPFAM" id="SSF52540">
    <property type="entry name" value="P-loop containing nucleoside triphosphate hydrolases"/>
    <property type="match status" value="1"/>
</dbReference>
<dbReference type="PANTHER" id="PTHR45772:SF7">
    <property type="entry name" value="AMINO ACID ABC TRANSPORTER ATP-BINDING PROTEIN"/>
    <property type="match status" value="1"/>
</dbReference>
<dbReference type="InterPro" id="IPR051120">
    <property type="entry name" value="ABC_AA/LPS_Transport"/>
</dbReference>
<proteinExistence type="predicted"/>
<evidence type="ECO:0000313" key="5">
    <source>
        <dbReference type="EMBL" id="WDZ83789.1"/>
    </source>
</evidence>
<dbReference type="GO" id="GO:0005524">
    <property type="term" value="F:ATP binding"/>
    <property type="evidence" value="ECO:0007669"/>
    <property type="project" value="UniProtKB-KW"/>
</dbReference>
<evidence type="ECO:0000256" key="3">
    <source>
        <dbReference type="ARBA" id="ARBA00022840"/>
    </source>
</evidence>
<evidence type="ECO:0000259" key="4">
    <source>
        <dbReference type="PROSITE" id="PS50893"/>
    </source>
</evidence>
<sequence>MTGTPPLLSVRGLTKRFGGVTAVDHLDLDVPRGSIVGLMGPNGAGKTTVLNMVSGFLRADSGTVTFDGTDITAKPTYEVGRLGIARTYQNLRMFTGLSVLDHVLAGLHTHRRSTAFGAAFFLPSERAERRRSEDQARALLARVGLTGDPTVRADALPYGEQRRVELARALATDPTLLLLDEPTAGMNTVESRHLGDLLVELRDDGLTLMLIEHNIDLVLRYCEQAAVMDFGKLLISGPPDECVADQSVREAYLGRAHAHTDEHLGTLREDRSGS</sequence>
<dbReference type="RefSeq" id="WP_275030347.1">
    <property type="nucleotide sequence ID" value="NZ_CP118615.1"/>
</dbReference>
<gene>
    <name evidence="5" type="ORF">PVK37_25500</name>
</gene>
<reference evidence="5 6" key="1">
    <citation type="submission" date="2023-02" db="EMBL/GenBank/DDBJ databases">
        <authorList>
            <person name="Mo P."/>
        </authorList>
    </citation>
    <scope>NUCLEOTIDE SEQUENCE [LARGE SCALE GENOMIC DNA]</scope>
    <source>
        <strain evidence="5 6">HUAS 3</strain>
    </source>
</reference>
<evidence type="ECO:0000256" key="1">
    <source>
        <dbReference type="ARBA" id="ARBA00022448"/>
    </source>
</evidence>
<accession>A0ABY7ZPB4</accession>
<dbReference type="EMBL" id="CP118615">
    <property type="protein sequence ID" value="WDZ83789.1"/>
    <property type="molecule type" value="Genomic_DNA"/>
</dbReference>
<keyword evidence="2" id="KW-0547">Nucleotide-binding</keyword>
<evidence type="ECO:0000313" key="6">
    <source>
        <dbReference type="Proteomes" id="UP001219605"/>
    </source>
</evidence>
<dbReference type="InterPro" id="IPR003593">
    <property type="entry name" value="AAA+_ATPase"/>
</dbReference>
<dbReference type="InterPro" id="IPR027417">
    <property type="entry name" value="P-loop_NTPase"/>
</dbReference>
<dbReference type="SMART" id="SM00382">
    <property type="entry name" value="AAA"/>
    <property type="match status" value="1"/>
</dbReference>
<keyword evidence="3 5" id="KW-0067">ATP-binding</keyword>
<name>A0ABY7ZPB4_9ACTN</name>
<feature type="domain" description="ABC transporter" evidence="4">
    <location>
        <begin position="8"/>
        <end position="255"/>
    </location>
</feature>
<dbReference type="InterPro" id="IPR003439">
    <property type="entry name" value="ABC_transporter-like_ATP-bd"/>
</dbReference>
<dbReference type="PANTHER" id="PTHR45772">
    <property type="entry name" value="CONSERVED COMPONENT OF ABC TRANSPORTER FOR NATURAL AMINO ACIDS-RELATED"/>
    <property type="match status" value="1"/>
</dbReference>
<dbReference type="Gene3D" id="3.40.50.300">
    <property type="entry name" value="P-loop containing nucleotide triphosphate hydrolases"/>
    <property type="match status" value="1"/>
</dbReference>
<keyword evidence="6" id="KW-1185">Reference proteome</keyword>
<dbReference type="Proteomes" id="UP001219605">
    <property type="component" value="Chromosome"/>
</dbReference>